<keyword evidence="2" id="KW-1185">Reference proteome</keyword>
<evidence type="ECO:0000313" key="2">
    <source>
        <dbReference type="Proteomes" id="UP001062846"/>
    </source>
</evidence>
<sequence>MALKASAPEAANVAIQSIGRGYDISLDVRLKYCKGDLSAPRLIEFGEDQGREIILPGGISIPNVTKSIKCDKGERTRFRSDVISFQQMSEQFNQEISLTGKIPSGLFNSMFEFSGCWQKDAANTKTLAFDGMLITLYTVQLDKSQMVLCDHVKDAVPSSWEPAALARFIDKFGTHIVAGVKMGGKDVIYVKQLHSSALQPADVQKRLKAIADKRFLDANGQCSLDSKQIYHNNKAEVVTTCGSSLRPTLAMCSVTALSGEAGGQVELPRGNQEPSHPTDPYPNSTIGNSAGDQSPSLVLSPFLQQLSPCSCSLFMAEMVEVRELEGGDPTGLLGVGGSARQDKQHIFMTAQPIGAGFLSLDAEPSGELHTYICHLEQKIDNLTSTVKKDMSEMSWRKSSGSSNCPSLYIMSAAPPYI</sequence>
<organism evidence="1 2">
    <name type="scientific">Rhododendron molle</name>
    <name type="common">Chinese azalea</name>
    <name type="synonym">Azalea mollis</name>
    <dbReference type="NCBI Taxonomy" id="49168"/>
    <lineage>
        <taxon>Eukaryota</taxon>
        <taxon>Viridiplantae</taxon>
        <taxon>Streptophyta</taxon>
        <taxon>Embryophyta</taxon>
        <taxon>Tracheophyta</taxon>
        <taxon>Spermatophyta</taxon>
        <taxon>Magnoliopsida</taxon>
        <taxon>eudicotyledons</taxon>
        <taxon>Gunneridae</taxon>
        <taxon>Pentapetalae</taxon>
        <taxon>asterids</taxon>
        <taxon>Ericales</taxon>
        <taxon>Ericaceae</taxon>
        <taxon>Ericoideae</taxon>
        <taxon>Rhodoreae</taxon>
        <taxon>Rhododendron</taxon>
    </lineage>
</organism>
<name>A0ACC0NPT3_RHOML</name>
<protein>
    <submittedName>
        <fullName evidence="1">Uncharacterized protein</fullName>
    </submittedName>
</protein>
<evidence type="ECO:0000313" key="1">
    <source>
        <dbReference type="EMBL" id="KAI8554986.1"/>
    </source>
</evidence>
<proteinExistence type="predicted"/>
<reference evidence="1" key="1">
    <citation type="submission" date="2022-02" db="EMBL/GenBank/DDBJ databases">
        <title>Plant Genome Project.</title>
        <authorList>
            <person name="Zhang R.-G."/>
        </authorList>
    </citation>
    <scope>NUCLEOTIDE SEQUENCE</scope>
    <source>
        <strain evidence="1">AT1</strain>
    </source>
</reference>
<gene>
    <name evidence="1" type="ORF">RHMOL_Rhmol05G0138600</name>
</gene>
<accession>A0ACC0NPT3</accession>
<dbReference type="EMBL" id="CM046392">
    <property type="protein sequence ID" value="KAI8554986.1"/>
    <property type="molecule type" value="Genomic_DNA"/>
</dbReference>
<dbReference type="Proteomes" id="UP001062846">
    <property type="component" value="Chromosome 5"/>
</dbReference>
<comment type="caution">
    <text evidence="1">The sequence shown here is derived from an EMBL/GenBank/DDBJ whole genome shotgun (WGS) entry which is preliminary data.</text>
</comment>